<dbReference type="PANTHER" id="PTHR42862:SF1">
    <property type="entry name" value="DELTA-1-PYRROLINE-5-CARBOXYLATE DEHYDROGENASE 2, ISOFORM A-RELATED"/>
    <property type="match status" value="1"/>
</dbReference>
<evidence type="ECO:0000256" key="2">
    <source>
        <dbReference type="ARBA" id="ARBA00009986"/>
    </source>
</evidence>
<evidence type="ECO:0000256" key="8">
    <source>
        <dbReference type="ARBA" id="ARBA00048142"/>
    </source>
</evidence>
<dbReference type="Gene3D" id="3.40.309.10">
    <property type="entry name" value="Aldehyde Dehydrogenase, Chain A, domain 2"/>
    <property type="match status" value="1"/>
</dbReference>
<keyword evidence="12" id="KW-1185">Reference proteome</keyword>
<dbReference type="InterPro" id="IPR005931">
    <property type="entry name" value="P5CDH/ALDH4A1"/>
</dbReference>
<protein>
    <recommendedName>
        <fullName evidence="7">L-glutamate gamma-semialdehyde dehydrogenase</fullName>
        <ecNumber evidence="3">1.2.1.88</ecNumber>
    </recommendedName>
    <alternativeName>
        <fullName evidence="7">L-glutamate gamma-semialdehyde dehydrogenase</fullName>
    </alternativeName>
</protein>
<dbReference type="EC" id="1.2.1.88" evidence="3"/>
<evidence type="ECO:0000256" key="1">
    <source>
        <dbReference type="ARBA" id="ARBA00004786"/>
    </source>
</evidence>
<keyword evidence="4 11" id="KW-0560">Oxidoreductase</keyword>
<comment type="catalytic activity">
    <reaction evidence="8">
        <text>L-glutamate 5-semialdehyde + NAD(+) + H2O = L-glutamate + NADH + 2 H(+)</text>
        <dbReference type="Rhea" id="RHEA:30235"/>
        <dbReference type="ChEBI" id="CHEBI:15377"/>
        <dbReference type="ChEBI" id="CHEBI:15378"/>
        <dbReference type="ChEBI" id="CHEBI:29985"/>
        <dbReference type="ChEBI" id="CHEBI:57540"/>
        <dbReference type="ChEBI" id="CHEBI:57945"/>
        <dbReference type="ChEBI" id="CHEBI:58066"/>
        <dbReference type="EC" id="1.2.1.88"/>
    </reaction>
</comment>
<keyword evidence="6" id="KW-0642">Proline metabolism</keyword>
<dbReference type="GO" id="GO:0003842">
    <property type="term" value="F:L-glutamate gamma-semialdehyde dehydrogenase activity"/>
    <property type="evidence" value="ECO:0007669"/>
    <property type="project" value="UniProtKB-EC"/>
</dbReference>
<evidence type="ECO:0000256" key="7">
    <source>
        <dbReference type="ARBA" id="ARBA00032259"/>
    </source>
</evidence>
<accession>A0ABT7RRG0</accession>
<dbReference type="InterPro" id="IPR016162">
    <property type="entry name" value="Ald_DH_N"/>
</dbReference>
<reference evidence="11 12" key="1">
    <citation type="submission" date="2023-06" db="EMBL/GenBank/DDBJ databases">
        <title>Rhodococcus indonesiensis sp. nov a new member of the Rhodococcus ruber lineage isolated from a sediment of neutral hot spring.</title>
        <authorList>
            <person name="Kusuma A.B."/>
            <person name="Fenylestari G."/>
            <person name="Ammar F."/>
            <person name="Nouioui I."/>
            <person name="Goodfellow M."/>
        </authorList>
    </citation>
    <scope>NUCLEOTIDE SEQUENCE [LARGE SCALE GENOMIC DNA]</scope>
    <source>
        <strain evidence="11 12">CSLK01-03</strain>
    </source>
</reference>
<dbReference type="InterPro" id="IPR050485">
    <property type="entry name" value="Proline_metab_enzyme"/>
</dbReference>
<evidence type="ECO:0000313" key="11">
    <source>
        <dbReference type="EMBL" id="MDM7489566.1"/>
    </source>
</evidence>
<dbReference type="Pfam" id="PF00171">
    <property type="entry name" value="Aldedh"/>
    <property type="match status" value="1"/>
</dbReference>
<sequence>MDAVTAVPAPANEPVHTYAPGSPERERITAKLKELAAEPVDVSHVVGGEHVHGEGDRFDIVQPHNHRAVLGTLRNATPADATAAVEAATAAAPAWREMSFDARAAVLLRAADLLAGPWRETLAAATMLGQSKSVQQAEIDAPCELVDFWRFNVHFARTLLADQPSSSPGVWNRMDYRPLEGFVYAITPFNFTAIAGNLPTAPALLGNTVVWKPAPTQSLAAYWTMRLLEAAGMPPGVINLITGDGRVASEVLLRDRRLAGIHFTGSTRTFQHLWREVGSRIDGYRTYPRLVGETGGKDFVLAHPSADPGVLSTALIRGAFEYQGQKCSAASRAFVPRSLWRRMRTEFLDEVESLTYGDVTDLSNFGGALIDRTAYEKVVGALERARDRESIEIAVGGGYDQWVGWFVRPTVLLTDDPGDESMCTEYFGPVLSVYVYDDAEPDAWARVLDLVDRGAPYALTGSVIAEDRAAVEEATAALRFAAGNFYVNDKPTGAVVGQQPFGGGRASGTDDKAGSPLNLLRWVSARTIKETFVPPTDYRYPHMKGG</sequence>
<dbReference type="InterPro" id="IPR016161">
    <property type="entry name" value="Ald_DH/histidinol_DH"/>
</dbReference>
<dbReference type="InterPro" id="IPR016163">
    <property type="entry name" value="Ald_DH_C"/>
</dbReference>
<comment type="pathway">
    <text evidence="1">Amino-acid degradation; L-proline degradation into L-glutamate; L-glutamate from L-proline: step 2/2.</text>
</comment>
<gene>
    <name evidence="11" type="primary">pruA</name>
    <name evidence="11" type="ORF">QT969_14885</name>
</gene>
<dbReference type="PANTHER" id="PTHR42862">
    <property type="entry name" value="DELTA-1-PYRROLINE-5-CARBOXYLATE DEHYDROGENASE 1, ISOFORM A-RELATED"/>
    <property type="match status" value="1"/>
</dbReference>
<evidence type="ECO:0000256" key="4">
    <source>
        <dbReference type="ARBA" id="ARBA00023002"/>
    </source>
</evidence>
<evidence type="ECO:0000313" key="12">
    <source>
        <dbReference type="Proteomes" id="UP001233164"/>
    </source>
</evidence>
<dbReference type="Proteomes" id="UP001233164">
    <property type="component" value="Unassembled WGS sequence"/>
</dbReference>
<dbReference type="RefSeq" id="WP_289379540.1">
    <property type="nucleotide sequence ID" value="NZ_JAUBOF010000050.1"/>
</dbReference>
<dbReference type="PROSITE" id="PS00070">
    <property type="entry name" value="ALDEHYDE_DEHYDR_CYS"/>
    <property type="match status" value="1"/>
</dbReference>
<evidence type="ECO:0000256" key="6">
    <source>
        <dbReference type="ARBA" id="ARBA00023062"/>
    </source>
</evidence>
<feature type="domain" description="Aldehyde dehydrogenase" evidence="10">
    <location>
        <begin position="51"/>
        <end position="517"/>
    </location>
</feature>
<evidence type="ECO:0000256" key="5">
    <source>
        <dbReference type="ARBA" id="ARBA00023027"/>
    </source>
</evidence>
<dbReference type="InterPro" id="IPR016160">
    <property type="entry name" value="Ald_DH_CS_CYS"/>
</dbReference>
<dbReference type="NCBIfam" id="TIGR01236">
    <property type="entry name" value="D1pyr5carbox1"/>
    <property type="match status" value="1"/>
</dbReference>
<evidence type="ECO:0000256" key="9">
    <source>
        <dbReference type="SAM" id="MobiDB-lite"/>
    </source>
</evidence>
<comment type="caution">
    <text evidence="11">The sequence shown here is derived from an EMBL/GenBank/DDBJ whole genome shotgun (WGS) entry which is preliminary data.</text>
</comment>
<evidence type="ECO:0000256" key="3">
    <source>
        <dbReference type="ARBA" id="ARBA00012884"/>
    </source>
</evidence>
<proteinExistence type="inferred from homology"/>
<dbReference type="SUPFAM" id="SSF53720">
    <property type="entry name" value="ALDH-like"/>
    <property type="match status" value="1"/>
</dbReference>
<dbReference type="InterPro" id="IPR015590">
    <property type="entry name" value="Aldehyde_DH_dom"/>
</dbReference>
<dbReference type="EMBL" id="JAUBOF010000050">
    <property type="protein sequence ID" value="MDM7489566.1"/>
    <property type="molecule type" value="Genomic_DNA"/>
</dbReference>
<keyword evidence="5" id="KW-0520">NAD</keyword>
<feature type="region of interest" description="Disordered" evidence="9">
    <location>
        <begin position="1"/>
        <end position="22"/>
    </location>
</feature>
<organism evidence="11 12">
    <name type="scientific">Rhodococcus indonesiensis</name>
    <dbReference type="NCBI Taxonomy" id="3055869"/>
    <lineage>
        <taxon>Bacteria</taxon>
        <taxon>Bacillati</taxon>
        <taxon>Actinomycetota</taxon>
        <taxon>Actinomycetes</taxon>
        <taxon>Mycobacteriales</taxon>
        <taxon>Nocardiaceae</taxon>
        <taxon>Rhodococcus</taxon>
    </lineage>
</organism>
<name>A0ABT7RRG0_9NOCA</name>
<dbReference type="Gene3D" id="3.40.605.10">
    <property type="entry name" value="Aldehyde Dehydrogenase, Chain A, domain 1"/>
    <property type="match status" value="1"/>
</dbReference>
<comment type="similarity">
    <text evidence="2">Belongs to the aldehyde dehydrogenase family.</text>
</comment>
<evidence type="ECO:0000259" key="10">
    <source>
        <dbReference type="Pfam" id="PF00171"/>
    </source>
</evidence>